<accession>A0A015NIH7</accession>
<keyword evidence="2" id="KW-0067">ATP-binding</keyword>
<gene>
    <name evidence="4" type="ORF">RirG_007720</name>
</gene>
<dbReference type="InterPro" id="IPR014001">
    <property type="entry name" value="Helicase_ATP-bd"/>
</dbReference>
<dbReference type="OrthoDB" id="196131at2759"/>
<dbReference type="Gene3D" id="3.40.50.300">
    <property type="entry name" value="P-loop containing nucleotide triphosphate hydrolases"/>
    <property type="match status" value="1"/>
</dbReference>
<dbReference type="STRING" id="1432141.A0A015NIH7"/>
<dbReference type="InterPro" id="IPR027417">
    <property type="entry name" value="P-loop_NTPase"/>
</dbReference>
<dbReference type="Proteomes" id="UP000022910">
    <property type="component" value="Unassembled WGS sequence"/>
</dbReference>
<comment type="caution">
    <text evidence="4">The sequence shown here is derived from an EMBL/GenBank/DDBJ whole genome shotgun (WGS) entry which is preliminary data.</text>
</comment>
<sequence>MKFPSCILKYLKSKGIHRPTPIQVQGLPVVLTGRDMIGIAFTGSGKTLAFSLPLVMFALEEECKLPLIRGEGPIGMIICPSRELARQTYESISSMMDFLVRDGYPKLRHLLCIGGISMSDQQNILSEGIHIVVATPGRLMDMLEKKKFNLDLCKCVI</sequence>
<dbReference type="AlphaFoldDB" id="A0A015NIH7"/>
<keyword evidence="1" id="KW-0378">Hydrolase</keyword>
<evidence type="ECO:0000259" key="3">
    <source>
        <dbReference type="PROSITE" id="PS51192"/>
    </source>
</evidence>
<dbReference type="Pfam" id="PF00270">
    <property type="entry name" value="DEAD"/>
    <property type="match status" value="1"/>
</dbReference>
<evidence type="ECO:0000313" key="5">
    <source>
        <dbReference type="Proteomes" id="UP000022910"/>
    </source>
</evidence>
<dbReference type="PANTHER" id="PTHR47958">
    <property type="entry name" value="ATP-DEPENDENT RNA HELICASE DBP3"/>
    <property type="match status" value="1"/>
</dbReference>
<organism evidence="4 5">
    <name type="scientific">Rhizophagus irregularis (strain DAOM 197198w)</name>
    <name type="common">Glomus intraradices</name>
    <dbReference type="NCBI Taxonomy" id="1432141"/>
    <lineage>
        <taxon>Eukaryota</taxon>
        <taxon>Fungi</taxon>
        <taxon>Fungi incertae sedis</taxon>
        <taxon>Mucoromycota</taxon>
        <taxon>Glomeromycotina</taxon>
        <taxon>Glomeromycetes</taxon>
        <taxon>Glomerales</taxon>
        <taxon>Glomeraceae</taxon>
        <taxon>Rhizophagus</taxon>
    </lineage>
</organism>
<dbReference type="InterPro" id="IPR011545">
    <property type="entry name" value="DEAD/DEAH_box_helicase_dom"/>
</dbReference>
<feature type="domain" description="Helicase ATP-binding" evidence="3">
    <location>
        <begin position="27"/>
        <end position="157"/>
    </location>
</feature>
<keyword evidence="2" id="KW-0347">Helicase</keyword>
<evidence type="ECO:0000256" key="2">
    <source>
        <dbReference type="ARBA" id="ARBA00022806"/>
    </source>
</evidence>
<dbReference type="GO" id="GO:0003676">
    <property type="term" value="F:nucleic acid binding"/>
    <property type="evidence" value="ECO:0007669"/>
    <property type="project" value="InterPro"/>
</dbReference>
<dbReference type="SUPFAM" id="SSF52540">
    <property type="entry name" value="P-loop containing nucleoside triphosphate hydrolases"/>
    <property type="match status" value="1"/>
</dbReference>
<name>A0A015NIH7_RHIIW</name>
<keyword evidence="5" id="KW-1185">Reference proteome</keyword>
<dbReference type="SMART" id="SM00487">
    <property type="entry name" value="DEXDc"/>
    <property type="match status" value="1"/>
</dbReference>
<dbReference type="GO" id="GO:0004386">
    <property type="term" value="F:helicase activity"/>
    <property type="evidence" value="ECO:0007669"/>
    <property type="project" value="UniProtKB-KW"/>
</dbReference>
<dbReference type="GO" id="GO:0016787">
    <property type="term" value="F:hydrolase activity"/>
    <property type="evidence" value="ECO:0007669"/>
    <property type="project" value="UniProtKB-KW"/>
</dbReference>
<keyword evidence="2" id="KW-0547">Nucleotide-binding</keyword>
<reference evidence="4 5" key="1">
    <citation type="submission" date="2014-02" db="EMBL/GenBank/DDBJ databases">
        <title>Single nucleus genome sequencing reveals high similarity among nuclei of an endomycorrhizal fungus.</title>
        <authorList>
            <person name="Lin K."/>
            <person name="Geurts R."/>
            <person name="Zhang Z."/>
            <person name="Limpens E."/>
            <person name="Saunders D.G."/>
            <person name="Mu D."/>
            <person name="Pang E."/>
            <person name="Cao H."/>
            <person name="Cha H."/>
            <person name="Lin T."/>
            <person name="Zhou Q."/>
            <person name="Shang Y."/>
            <person name="Li Y."/>
            <person name="Ivanov S."/>
            <person name="Sharma T."/>
            <person name="Velzen R.V."/>
            <person name="Ruijter N.D."/>
            <person name="Aanen D.K."/>
            <person name="Win J."/>
            <person name="Kamoun S."/>
            <person name="Bisseling T."/>
            <person name="Huang S."/>
        </authorList>
    </citation>
    <scope>NUCLEOTIDE SEQUENCE [LARGE SCALE GENOMIC DNA]</scope>
    <source>
        <strain evidence="5">DAOM197198w</strain>
    </source>
</reference>
<proteinExistence type="predicted"/>
<dbReference type="GO" id="GO:0005524">
    <property type="term" value="F:ATP binding"/>
    <property type="evidence" value="ECO:0007669"/>
    <property type="project" value="InterPro"/>
</dbReference>
<protein>
    <submittedName>
        <fullName evidence="4">Dbp2p</fullName>
    </submittedName>
</protein>
<dbReference type="EMBL" id="JEMT01004869">
    <property type="protein sequence ID" value="EXX79223.1"/>
    <property type="molecule type" value="Genomic_DNA"/>
</dbReference>
<evidence type="ECO:0000256" key="1">
    <source>
        <dbReference type="ARBA" id="ARBA00022801"/>
    </source>
</evidence>
<dbReference type="HOGENOM" id="CLU_141783_0_0_1"/>
<evidence type="ECO:0000313" key="4">
    <source>
        <dbReference type="EMBL" id="EXX79223.1"/>
    </source>
</evidence>
<dbReference type="PROSITE" id="PS51192">
    <property type="entry name" value="HELICASE_ATP_BIND_1"/>
    <property type="match status" value="1"/>
</dbReference>